<sequence precursor="true">MKNVSLLSLAIALTVVGSVSAKDAITSGPQTGDRIGAFYVTKCAGATDDGVEEGKNLCYRCKNGSRPQVMVFTRSTNDKVIDLVKKLDAAITKNEDAQLKAFVNLMGDSKEDLNESAKDLASKSKASHIPFVVPNEFENGPDNYGINAKAAVTVVLAGNAQVKASYAVADADQLDVDAVVADLSKILN</sequence>
<keyword evidence="1" id="KW-0732">Signal</keyword>
<evidence type="ECO:0000256" key="1">
    <source>
        <dbReference type="SAM" id="SignalP"/>
    </source>
</evidence>
<reference evidence="2 3" key="1">
    <citation type="submission" date="2019-02" db="EMBL/GenBank/DDBJ databases">
        <title>Deep-cultivation of Planctomycetes and their phenomic and genomic characterization uncovers novel biology.</title>
        <authorList>
            <person name="Wiegand S."/>
            <person name="Jogler M."/>
            <person name="Boedeker C."/>
            <person name="Pinto D."/>
            <person name="Vollmers J."/>
            <person name="Rivas-Marin E."/>
            <person name="Kohn T."/>
            <person name="Peeters S.H."/>
            <person name="Heuer A."/>
            <person name="Rast P."/>
            <person name="Oberbeckmann S."/>
            <person name="Bunk B."/>
            <person name="Jeske O."/>
            <person name="Meyerdierks A."/>
            <person name="Storesund J.E."/>
            <person name="Kallscheuer N."/>
            <person name="Luecker S."/>
            <person name="Lage O.M."/>
            <person name="Pohl T."/>
            <person name="Merkel B.J."/>
            <person name="Hornburger P."/>
            <person name="Mueller R.-W."/>
            <person name="Bruemmer F."/>
            <person name="Labrenz M."/>
            <person name="Spormann A.M."/>
            <person name="Op den Camp H."/>
            <person name="Overmann J."/>
            <person name="Amann R."/>
            <person name="Jetten M.S.M."/>
            <person name="Mascher T."/>
            <person name="Medema M.H."/>
            <person name="Devos D.P."/>
            <person name="Kaster A.-K."/>
            <person name="Ovreas L."/>
            <person name="Rohde M."/>
            <person name="Galperin M.Y."/>
            <person name="Jogler C."/>
        </authorList>
    </citation>
    <scope>NUCLEOTIDE SEQUENCE [LARGE SCALE GENOMIC DNA]</scope>
    <source>
        <strain evidence="2 3">EC9</strain>
    </source>
</reference>
<name>A0A517LXE5_9BACT</name>
<feature type="signal peptide" evidence="1">
    <location>
        <begin position="1"/>
        <end position="21"/>
    </location>
</feature>
<evidence type="ECO:0000313" key="3">
    <source>
        <dbReference type="Proteomes" id="UP000319557"/>
    </source>
</evidence>
<organism evidence="2 3">
    <name type="scientific">Rosistilla ulvae</name>
    <dbReference type="NCBI Taxonomy" id="1930277"/>
    <lineage>
        <taxon>Bacteria</taxon>
        <taxon>Pseudomonadati</taxon>
        <taxon>Planctomycetota</taxon>
        <taxon>Planctomycetia</taxon>
        <taxon>Pirellulales</taxon>
        <taxon>Pirellulaceae</taxon>
        <taxon>Rosistilla</taxon>
    </lineage>
</organism>
<dbReference type="KEGG" id="ruv:EC9_14740"/>
<accession>A0A517LXE5</accession>
<dbReference type="RefSeq" id="WP_145343571.1">
    <property type="nucleotide sequence ID" value="NZ_CP036261.1"/>
</dbReference>
<dbReference type="OrthoDB" id="265402at2"/>
<dbReference type="AlphaFoldDB" id="A0A517LXE5"/>
<gene>
    <name evidence="2" type="ORF">EC9_14740</name>
</gene>
<proteinExistence type="predicted"/>
<keyword evidence="3" id="KW-1185">Reference proteome</keyword>
<dbReference type="EMBL" id="CP036261">
    <property type="protein sequence ID" value="QDS87296.1"/>
    <property type="molecule type" value="Genomic_DNA"/>
</dbReference>
<evidence type="ECO:0008006" key="4">
    <source>
        <dbReference type="Google" id="ProtNLM"/>
    </source>
</evidence>
<protein>
    <recommendedName>
        <fullName evidence="4">Secreted protein</fullName>
    </recommendedName>
</protein>
<evidence type="ECO:0000313" key="2">
    <source>
        <dbReference type="EMBL" id="QDS87296.1"/>
    </source>
</evidence>
<feature type="chain" id="PRO_5021703607" description="Secreted protein" evidence="1">
    <location>
        <begin position="22"/>
        <end position="188"/>
    </location>
</feature>
<dbReference type="Proteomes" id="UP000319557">
    <property type="component" value="Chromosome"/>
</dbReference>